<evidence type="ECO:0000313" key="1">
    <source>
        <dbReference type="EMBL" id="QDU19824.1"/>
    </source>
</evidence>
<dbReference type="SUPFAM" id="SSF53474">
    <property type="entry name" value="alpha/beta-Hydrolases"/>
    <property type="match status" value="1"/>
</dbReference>
<organism evidence="1 2">
    <name type="scientific">Urbifossiella limnaea</name>
    <dbReference type="NCBI Taxonomy" id="2528023"/>
    <lineage>
        <taxon>Bacteria</taxon>
        <taxon>Pseudomonadati</taxon>
        <taxon>Planctomycetota</taxon>
        <taxon>Planctomycetia</taxon>
        <taxon>Gemmatales</taxon>
        <taxon>Gemmataceae</taxon>
        <taxon>Urbifossiella</taxon>
    </lineage>
</organism>
<keyword evidence="2" id="KW-1185">Reference proteome</keyword>
<dbReference type="Gene3D" id="3.40.50.1820">
    <property type="entry name" value="alpha/beta hydrolase"/>
    <property type="match status" value="2"/>
</dbReference>
<evidence type="ECO:0008006" key="3">
    <source>
        <dbReference type="Google" id="ProtNLM"/>
    </source>
</evidence>
<dbReference type="AlphaFoldDB" id="A0A517XQP3"/>
<sequence>MWKRLQKVWGFYGAADDLAGIAGRGFVVGAEPLNTHWIAESREILYPQFKKWFDVPNPGKEYSNRRPVEDLLCVTPEIAKEHRPAHELAARLGAERTGRARESLAPMNADERRKRLRRDWGTMLGDVAPGKSSRNGDPLPAEMLGDVRVERLHLTTEPGIVVPTLLLVPPTPKGKLPPVVVAVSQHGKAEVLKQRTTDVASLLRAGVAVCLPDVRGTGETAPGNDRDRRSSATATAAGELMLGRTVLGGRVRDLRSVLIYLRTRADVDARRVALWGDTFAPANAADADLKVPYTAEKRPAQSEPLGGLLALLGALYEDDVRAVIARGGLSDYQSVLDTPFTYLPFDAVVPGVLTTGDLPDLAAAIAPRPLRLEALVDGTNRRVPADRLTRTCAPAVAAYKAAGQPARLLIEPTDAPPVADWLTAAFRD</sequence>
<reference evidence="1 2" key="1">
    <citation type="submission" date="2019-02" db="EMBL/GenBank/DDBJ databases">
        <title>Deep-cultivation of Planctomycetes and their phenomic and genomic characterization uncovers novel biology.</title>
        <authorList>
            <person name="Wiegand S."/>
            <person name="Jogler M."/>
            <person name="Boedeker C."/>
            <person name="Pinto D."/>
            <person name="Vollmers J."/>
            <person name="Rivas-Marin E."/>
            <person name="Kohn T."/>
            <person name="Peeters S.H."/>
            <person name="Heuer A."/>
            <person name="Rast P."/>
            <person name="Oberbeckmann S."/>
            <person name="Bunk B."/>
            <person name="Jeske O."/>
            <person name="Meyerdierks A."/>
            <person name="Storesund J.E."/>
            <person name="Kallscheuer N."/>
            <person name="Luecker S."/>
            <person name="Lage O.M."/>
            <person name="Pohl T."/>
            <person name="Merkel B.J."/>
            <person name="Hornburger P."/>
            <person name="Mueller R.-W."/>
            <person name="Bruemmer F."/>
            <person name="Labrenz M."/>
            <person name="Spormann A.M."/>
            <person name="Op den Camp H."/>
            <person name="Overmann J."/>
            <person name="Amann R."/>
            <person name="Jetten M.S.M."/>
            <person name="Mascher T."/>
            <person name="Medema M.H."/>
            <person name="Devos D.P."/>
            <person name="Kaster A.-K."/>
            <person name="Ovreas L."/>
            <person name="Rohde M."/>
            <person name="Galperin M.Y."/>
            <person name="Jogler C."/>
        </authorList>
    </citation>
    <scope>NUCLEOTIDE SEQUENCE [LARGE SCALE GENOMIC DNA]</scope>
    <source>
        <strain evidence="1 2">ETA_A1</strain>
    </source>
</reference>
<accession>A0A517XQP3</accession>
<dbReference type="Proteomes" id="UP000319576">
    <property type="component" value="Chromosome"/>
</dbReference>
<evidence type="ECO:0000313" key="2">
    <source>
        <dbReference type="Proteomes" id="UP000319576"/>
    </source>
</evidence>
<dbReference type="EMBL" id="CP036273">
    <property type="protein sequence ID" value="QDU19824.1"/>
    <property type="molecule type" value="Genomic_DNA"/>
</dbReference>
<gene>
    <name evidence="1" type="ORF">ETAA1_17620</name>
</gene>
<dbReference type="InterPro" id="IPR029058">
    <property type="entry name" value="AB_hydrolase_fold"/>
</dbReference>
<dbReference type="KEGG" id="uli:ETAA1_17620"/>
<protein>
    <recommendedName>
        <fullName evidence="3">Alpha/beta hydrolase</fullName>
    </recommendedName>
</protein>
<proteinExistence type="predicted"/>
<dbReference type="RefSeq" id="WP_145236385.1">
    <property type="nucleotide sequence ID" value="NZ_CP036273.1"/>
</dbReference>
<name>A0A517XQP3_9BACT</name>